<accession>A0A2D0WXU8</accession>
<organism evidence="1 2">
    <name type="scientific">Clostridium phage CPS1</name>
    <dbReference type="NCBI Taxonomy" id="1983541"/>
    <lineage>
        <taxon>Viruses</taxon>
        <taxon>Duplodnaviria</taxon>
        <taxon>Heunggongvirae</taxon>
        <taxon>Uroviricota</taxon>
        <taxon>Caudoviricetes</taxon>
        <taxon>Guelinviridae</taxon>
        <taxon>Denniswatsonvirinae</taxon>
        <taxon>Gregsiragusavirus</taxon>
        <taxon>Gregsiragusavirus CPS1</taxon>
    </lineage>
</organism>
<proteinExistence type="predicted"/>
<evidence type="ECO:0000313" key="1">
    <source>
        <dbReference type="EMBL" id="ARW58297.1"/>
    </source>
</evidence>
<protein>
    <submittedName>
        <fullName evidence="1">DNA packaging ATPase</fullName>
    </submittedName>
</protein>
<keyword evidence="2" id="KW-1185">Reference proteome</keyword>
<dbReference type="InterPro" id="IPR027417">
    <property type="entry name" value="P-loop_NTPase"/>
</dbReference>
<dbReference type="EMBL" id="KY996523">
    <property type="protein sequence ID" value="ARW58297.1"/>
    <property type="molecule type" value="Genomic_DNA"/>
</dbReference>
<name>A0A2D0WXU8_9CAUD</name>
<dbReference type="InterPro" id="IPR008784">
    <property type="entry name" value="Podovirus_Gp16"/>
</dbReference>
<gene>
    <name evidence="1" type="ORF">CPS1_07</name>
</gene>
<dbReference type="Proteomes" id="UP000228854">
    <property type="component" value="Segment"/>
</dbReference>
<evidence type="ECO:0000313" key="2">
    <source>
        <dbReference type="Proteomes" id="UP000228854"/>
    </source>
</evidence>
<sequence>MGKFFEIKEFIEEYPNHLIHCVIGARGVGKSYSTKRLIIQEFLEYGKQALILRRYKNQAESMATTYFTDVLQKEFPTVEYELKGDMGFINGEPFCLFTGLNGNSLAKGSSFPNVYYIIYEEVMPEPGEKIIKDEYKKLESIIVTVDRFEDRIEVICVGNNTSYYNPIFDTLKLYPSTKPNRVVKNELMAIKTLETPKEFKEYALNSKVGKLTVMSGSSRYNIDNENISNDRFNVCSKKELWDTDKLEPVFKVRVDVDKVIKIWKCQSDTMFYYWVDNHNKGKCDEYFLDLDYQTDENKHISLCNKGLINRINFNNKVGAVFFNNAETKFYFNQIGLFFKK</sequence>
<dbReference type="Pfam" id="PF05894">
    <property type="entry name" value="Podovirus_Gp16"/>
    <property type="match status" value="1"/>
</dbReference>
<dbReference type="Gene3D" id="3.40.50.300">
    <property type="entry name" value="P-loop containing nucleotide triphosphate hydrolases"/>
    <property type="match status" value="1"/>
</dbReference>
<reference evidence="1 2" key="1">
    <citation type="submission" date="2017-04" db="EMBL/GenBank/DDBJ databases">
        <title>Complete genome sequences of Clostridium perfringens bacteriophage CPS1.</title>
        <authorList>
            <person name="Ha E."/>
            <person name="Ryu S."/>
        </authorList>
    </citation>
    <scope>NUCLEOTIDE SEQUENCE [LARGE SCALE GENOMIC DNA]</scope>
</reference>